<evidence type="ECO:0000313" key="1">
    <source>
        <dbReference type="EMBL" id="MEQ2314446.1"/>
    </source>
</evidence>
<evidence type="ECO:0000313" key="2">
    <source>
        <dbReference type="Proteomes" id="UP001469553"/>
    </source>
</evidence>
<dbReference type="EMBL" id="JAHRIP010085400">
    <property type="protein sequence ID" value="MEQ2314446.1"/>
    <property type="molecule type" value="Genomic_DNA"/>
</dbReference>
<organism evidence="1 2">
    <name type="scientific">Ameca splendens</name>
    <dbReference type="NCBI Taxonomy" id="208324"/>
    <lineage>
        <taxon>Eukaryota</taxon>
        <taxon>Metazoa</taxon>
        <taxon>Chordata</taxon>
        <taxon>Craniata</taxon>
        <taxon>Vertebrata</taxon>
        <taxon>Euteleostomi</taxon>
        <taxon>Actinopterygii</taxon>
        <taxon>Neopterygii</taxon>
        <taxon>Teleostei</taxon>
        <taxon>Neoteleostei</taxon>
        <taxon>Acanthomorphata</taxon>
        <taxon>Ovalentaria</taxon>
        <taxon>Atherinomorphae</taxon>
        <taxon>Cyprinodontiformes</taxon>
        <taxon>Goodeidae</taxon>
        <taxon>Ameca</taxon>
    </lineage>
</organism>
<reference evidence="1 2" key="1">
    <citation type="submission" date="2021-06" db="EMBL/GenBank/DDBJ databases">
        <authorList>
            <person name="Palmer J.M."/>
        </authorList>
    </citation>
    <scope>NUCLEOTIDE SEQUENCE [LARGE SCALE GENOMIC DNA]</scope>
    <source>
        <strain evidence="1 2">AS_MEX2019</strain>
        <tissue evidence="1">Muscle</tissue>
    </source>
</reference>
<dbReference type="Proteomes" id="UP001469553">
    <property type="component" value="Unassembled WGS sequence"/>
</dbReference>
<accession>A0ABV1A9Y4</accession>
<protein>
    <submittedName>
        <fullName evidence="1">Uncharacterized protein</fullName>
    </submittedName>
</protein>
<sequence>MKLKTKKMVDFHHKVIIAVQFHSAPALRCSHGESTILQDSAASENNSNHVSKEQWHAHTIQKTLDSKWLFYIALNLLYPAQAIPNKEMKIKGWILLVEVFLLGQRVREERRVKSFCASAVKLQESGQSPSFGLLGEGEKYDLTVSSRLEQNKVAIRLLETTVRVFLLLHVKLTSSIGKVKFLAFLFQKPLS</sequence>
<keyword evidence="2" id="KW-1185">Reference proteome</keyword>
<comment type="caution">
    <text evidence="1">The sequence shown here is derived from an EMBL/GenBank/DDBJ whole genome shotgun (WGS) entry which is preliminary data.</text>
</comment>
<name>A0ABV1A9Y4_9TELE</name>
<gene>
    <name evidence="1" type="ORF">AMECASPLE_012241</name>
</gene>
<proteinExistence type="predicted"/>